<protein>
    <submittedName>
        <fullName evidence="2">Uncharacterized protein</fullName>
    </submittedName>
</protein>
<dbReference type="EMBL" id="JBAMIC010000004">
    <property type="protein sequence ID" value="KAK7108681.1"/>
    <property type="molecule type" value="Genomic_DNA"/>
</dbReference>
<dbReference type="FunFam" id="3.40.50.720:FF:000084">
    <property type="entry name" value="Short-chain dehydrogenase reductase"/>
    <property type="match status" value="1"/>
</dbReference>
<name>A0AAN9BP42_9CAEN</name>
<comment type="caution">
    <text evidence="2">The sequence shown here is derived from an EMBL/GenBank/DDBJ whole genome shotgun (WGS) entry which is preliminary data.</text>
</comment>
<dbReference type="PANTHER" id="PTHR43975">
    <property type="entry name" value="ZGC:101858"/>
    <property type="match status" value="1"/>
</dbReference>
<gene>
    <name evidence="2" type="ORF">V1264_016369</name>
</gene>
<evidence type="ECO:0000256" key="1">
    <source>
        <dbReference type="ARBA" id="ARBA00023002"/>
    </source>
</evidence>
<proteinExistence type="predicted"/>
<sequence length="263" mass="28034">MAGGRERSGRLDGEIALITGASSGIGRGTALKFASLGATVVLTGRNASELQATGRRCEKISGEKPLLITADLSKEEDVKRVVDELTNAFHKLDILVNNAGIYKADSLQTFSLQRFDEIFSINVRAVSQLTALCTPALIASKGSIVNVSSLNGTNAFADDLTYCMSKAALDMFTRCTALELAPKQVRVNSVNPGVIKTDIFQRSGMDRDQCKQFLEGSKKKHALGRVGDVEEVADVIAFLASDSASFITGSCIPIDGGRHTMSV</sequence>
<dbReference type="PANTHER" id="PTHR43975:SF2">
    <property type="entry name" value="EG:BACR7A4.14 PROTEIN-RELATED"/>
    <property type="match status" value="1"/>
</dbReference>
<accession>A0AAN9BP42</accession>
<dbReference type="PRINTS" id="PR00081">
    <property type="entry name" value="GDHRDH"/>
</dbReference>
<organism evidence="2 3">
    <name type="scientific">Littorina saxatilis</name>
    <dbReference type="NCBI Taxonomy" id="31220"/>
    <lineage>
        <taxon>Eukaryota</taxon>
        <taxon>Metazoa</taxon>
        <taxon>Spiralia</taxon>
        <taxon>Lophotrochozoa</taxon>
        <taxon>Mollusca</taxon>
        <taxon>Gastropoda</taxon>
        <taxon>Caenogastropoda</taxon>
        <taxon>Littorinimorpha</taxon>
        <taxon>Littorinoidea</taxon>
        <taxon>Littorinidae</taxon>
        <taxon>Littorina</taxon>
    </lineage>
</organism>
<dbReference type="Gene3D" id="3.40.50.720">
    <property type="entry name" value="NAD(P)-binding Rossmann-like Domain"/>
    <property type="match status" value="1"/>
</dbReference>
<dbReference type="InterPro" id="IPR020904">
    <property type="entry name" value="Sc_DH/Rdtase_CS"/>
</dbReference>
<reference evidence="2 3" key="1">
    <citation type="submission" date="2024-02" db="EMBL/GenBank/DDBJ databases">
        <title>Chromosome-scale genome assembly of the rough periwinkle Littorina saxatilis.</title>
        <authorList>
            <person name="De Jode A."/>
            <person name="Faria R."/>
            <person name="Formenti G."/>
            <person name="Sims Y."/>
            <person name="Smith T.P."/>
            <person name="Tracey A."/>
            <person name="Wood J.M.D."/>
            <person name="Zagrodzka Z.B."/>
            <person name="Johannesson K."/>
            <person name="Butlin R.K."/>
            <person name="Leder E.H."/>
        </authorList>
    </citation>
    <scope>NUCLEOTIDE SEQUENCE [LARGE SCALE GENOMIC DNA]</scope>
    <source>
        <strain evidence="2">Snail1</strain>
        <tissue evidence="2">Muscle</tissue>
    </source>
</reference>
<dbReference type="Proteomes" id="UP001374579">
    <property type="component" value="Unassembled WGS sequence"/>
</dbReference>
<dbReference type="AlphaFoldDB" id="A0AAN9BP42"/>
<evidence type="ECO:0000313" key="3">
    <source>
        <dbReference type="Proteomes" id="UP001374579"/>
    </source>
</evidence>
<dbReference type="SUPFAM" id="SSF51735">
    <property type="entry name" value="NAD(P)-binding Rossmann-fold domains"/>
    <property type="match status" value="1"/>
</dbReference>
<dbReference type="PROSITE" id="PS00061">
    <property type="entry name" value="ADH_SHORT"/>
    <property type="match status" value="1"/>
</dbReference>
<dbReference type="PRINTS" id="PR00080">
    <property type="entry name" value="SDRFAMILY"/>
</dbReference>
<dbReference type="NCBIfam" id="NF005559">
    <property type="entry name" value="PRK07231.1"/>
    <property type="match status" value="1"/>
</dbReference>
<dbReference type="GO" id="GO:0016491">
    <property type="term" value="F:oxidoreductase activity"/>
    <property type="evidence" value="ECO:0007669"/>
    <property type="project" value="UniProtKB-KW"/>
</dbReference>
<keyword evidence="1" id="KW-0560">Oxidoreductase</keyword>
<dbReference type="InterPro" id="IPR036291">
    <property type="entry name" value="NAD(P)-bd_dom_sf"/>
</dbReference>
<evidence type="ECO:0000313" key="2">
    <source>
        <dbReference type="EMBL" id="KAK7108681.1"/>
    </source>
</evidence>
<dbReference type="Pfam" id="PF13561">
    <property type="entry name" value="adh_short_C2"/>
    <property type="match status" value="1"/>
</dbReference>
<keyword evidence="3" id="KW-1185">Reference proteome</keyword>
<dbReference type="InterPro" id="IPR002347">
    <property type="entry name" value="SDR_fam"/>
</dbReference>